<proteinExistence type="predicted"/>
<organism evidence="2">
    <name type="scientific">Chromera velia CCMP2878</name>
    <dbReference type="NCBI Taxonomy" id="1169474"/>
    <lineage>
        <taxon>Eukaryota</taxon>
        <taxon>Sar</taxon>
        <taxon>Alveolata</taxon>
        <taxon>Colpodellida</taxon>
        <taxon>Chromeraceae</taxon>
        <taxon>Chromera</taxon>
    </lineage>
</organism>
<dbReference type="EMBL" id="CDMZ01002373">
    <property type="protein sequence ID" value="CEM42070.1"/>
    <property type="molecule type" value="Genomic_DNA"/>
</dbReference>
<dbReference type="AlphaFoldDB" id="A0A0G4HDH1"/>
<evidence type="ECO:0000313" key="2">
    <source>
        <dbReference type="EMBL" id="CEM42070.1"/>
    </source>
</evidence>
<gene>
    <name evidence="2" type="ORF">Cvel_26491</name>
</gene>
<reference evidence="2" key="1">
    <citation type="submission" date="2014-11" db="EMBL/GenBank/DDBJ databases">
        <authorList>
            <person name="Otto D Thomas"/>
            <person name="Naeem Raeece"/>
        </authorList>
    </citation>
    <scope>NUCLEOTIDE SEQUENCE</scope>
</reference>
<sequence>MYTSPFGGWWEPPQRAARFLKFRQESSPPRRYYEGARYPSPSGSPSTSGGREKTRQLGRGFGSNVPLGGQRRAFSDTPSFGRRTSSPPQGSQPVHQVGPRRVAGVRTIPGWREDDRIVVPQEPEVFNPYKMSDGGEGEWETGCYDEEFLGKSRKGYEEEQFWREIKEAVEHPEKGVPLRLRLRV</sequence>
<protein>
    <submittedName>
        <fullName evidence="2">Uncharacterized protein</fullName>
    </submittedName>
</protein>
<dbReference type="PhylomeDB" id="A0A0G4HDH1"/>
<evidence type="ECO:0000256" key="1">
    <source>
        <dbReference type="SAM" id="MobiDB-lite"/>
    </source>
</evidence>
<feature type="region of interest" description="Disordered" evidence="1">
    <location>
        <begin position="22"/>
        <end position="102"/>
    </location>
</feature>
<name>A0A0G4HDH1_9ALVE</name>
<feature type="compositionally biased region" description="Polar residues" evidence="1">
    <location>
        <begin position="76"/>
        <end position="94"/>
    </location>
</feature>
<dbReference type="VEuPathDB" id="CryptoDB:Cvel_26491"/>
<accession>A0A0G4HDH1</accession>
<feature type="compositionally biased region" description="Low complexity" evidence="1">
    <location>
        <begin position="39"/>
        <end position="49"/>
    </location>
</feature>